<organism evidence="3 4">
    <name type="scientific">Cupriavidus pauculus</name>
    <dbReference type="NCBI Taxonomy" id="82633"/>
    <lineage>
        <taxon>Bacteria</taxon>
        <taxon>Pseudomonadati</taxon>
        <taxon>Pseudomonadota</taxon>
        <taxon>Betaproteobacteria</taxon>
        <taxon>Burkholderiales</taxon>
        <taxon>Burkholderiaceae</taxon>
        <taxon>Cupriavidus</taxon>
    </lineage>
</organism>
<accession>A0A2N5C238</accession>
<comment type="caution">
    <text evidence="3">The sequence shown here is derived from an EMBL/GenBank/DDBJ whole genome shotgun (WGS) entry which is preliminary data.</text>
</comment>
<dbReference type="OrthoDB" id="5573966at2"/>
<feature type="compositionally biased region" description="Low complexity" evidence="1">
    <location>
        <begin position="66"/>
        <end position="77"/>
    </location>
</feature>
<sequence length="146" mass="15040">MKPRSVPVLAVVVLLAGACATRPSEPSVIALPGSNKTLDQFMVDDASCRQFAWGQGGDTGSHLSQGPGVAPGVSPGAATAARPDAYSAFPGDSADRAQFRYDAAYVQCMYAKGQRVPVYGQPRGAPPTSPPADYKPVVAPPKVDAP</sequence>
<evidence type="ECO:0000313" key="3">
    <source>
        <dbReference type="EMBL" id="PLP96275.1"/>
    </source>
</evidence>
<name>A0A2N5C238_9BURK</name>
<gene>
    <name evidence="3" type="ORF">CYJ10_33130</name>
</gene>
<feature type="compositionally biased region" description="Low complexity" evidence="1">
    <location>
        <begin position="131"/>
        <end position="146"/>
    </location>
</feature>
<dbReference type="Proteomes" id="UP000234341">
    <property type="component" value="Unassembled WGS sequence"/>
</dbReference>
<reference evidence="3 4" key="1">
    <citation type="submission" date="2017-12" db="EMBL/GenBank/DDBJ databases">
        <title>Genome sequence of the active heterotrophic nitrifier-denitrifier, Cupriavidus pauculus UM1.</title>
        <authorList>
            <person name="Putonti C."/>
            <person name="Castignetti D."/>
        </authorList>
    </citation>
    <scope>NUCLEOTIDE SEQUENCE [LARGE SCALE GENOMIC DNA]</scope>
    <source>
        <strain evidence="3 4">UM1</strain>
    </source>
</reference>
<feature type="signal peptide" evidence="2">
    <location>
        <begin position="1"/>
        <end position="20"/>
    </location>
</feature>
<evidence type="ECO:0000313" key="4">
    <source>
        <dbReference type="Proteomes" id="UP000234341"/>
    </source>
</evidence>
<dbReference type="AlphaFoldDB" id="A0A2N5C238"/>
<evidence type="ECO:0000256" key="2">
    <source>
        <dbReference type="SAM" id="SignalP"/>
    </source>
</evidence>
<feature type="region of interest" description="Disordered" evidence="1">
    <location>
        <begin position="118"/>
        <end position="146"/>
    </location>
</feature>
<feature type="region of interest" description="Disordered" evidence="1">
    <location>
        <begin position="55"/>
        <end position="77"/>
    </location>
</feature>
<dbReference type="PROSITE" id="PS51257">
    <property type="entry name" value="PROKAR_LIPOPROTEIN"/>
    <property type="match status" value="1"/>
</dbReference>
<dbReference type="EMBL" id="PJRP01000032">
    <property type="protein sequence ID" value="PLP96275.1"/>
    <property type="molecule type" value="Genomic_DNA"/>
</dbReference>
<proteinExistence type="predicted"/>
<evidence type="ECO:0000256" key="1">
    <source>
        <dbReference type="SAM" id="MobiDB-lite"/>
    </source>
</evidence>
<feature type="chain" id="PRO_5014872322" evidence="2">
    <location>
        <begin position="21"/>
        <end position="146"/>
    </location>
</feature>
<protein>
    <submittedName>
        <fullName evidence="3">Glycine zipper family protein</fullName>
    </submittedName>
</protein>
<keyword evidence="2" id="KW-0732">Signal</keyword>